<keyword evidence="4" id="KW-1185">Reference proteome</keyword>
<dbReference type="AlphaFoldDB" id="A0A0D6MK28"/>
<keyword evidence="1" id="KW-0408">Iron</keyword>
<dbReference type="SMART" id="SM00899">
    <property type="entry name" value="FeoA"/>
    <property type="match status" value="1"/>
</dbReference>
<dbReference type="InterPro" id="IPR052713">
    <property type="entry name" value="FeoA"/>
</dbReference>
<dbReference type="InterPro" id="IPR008988">
    <property type="entry name" value="Transcriptional_repressor_C"/>
</dbReference>
<dbReference type="PANTHER" id="PTHR42954:SF2">
    <property type="entry name" value="FE(2+) TRANSPORT PROTEIN A"/>
    <property type="match status" value="1"/>
</dbReference>
<accession>A0A0D6MK28</accession>
<dbReference type="InterPro" id="IPR007167">
    <property type="entry name" value="Fe-transptr_FeoA-like"/>
</dbReference>
<dbReference type="GO" id="GO:0046914">
    <property type="term" value="F:transition metal ion binding"/>
    <property type="evidence" value="ECO:0007669"/>
    <property type="project" value="InterPro"/>
</dbReference>
<dbReference type="EMBL" id="BALE01000012">
    <property type="protein sequence ID" value="GAN53826.1"/>
    <property type="molecule type" value="Genomic_DNA"/>
</dbReference>
<sequence>MDEGLAKMRAVYQHGLDPARRRHDTVGRMQADERKALTMYLDALPRGSHAVIAGVEHRGDADPVATRLLELGFVPGESVQMIAFGPIGSDPVAVRLGSTRFALRRVEAGRVRLRDAA</sequence>
<dbReference type="STRING" id="1231623.Tasa_012_002"/>
<dbReference type="PANTHER" id="PTHR42954">
    <property type="entry name" value="FE(2+) TRANSPORT PROTEIN A"/>
    <property type="match status" value="1"/>
</dbReference>
<evidence type="ECO:0000313" key="3">
    <source>
        <dbReference type="EMBL" id="GAN53826.1"/>
    </source>
</evidence>
<dbReference type="InterPro" id="IPR038157">
    <property type="entry name" value="FeoA_core_dom"/>
</dbReference>
<dbReference type="Gene3D" id="2.30.30.90">
    <property type="match status" value="1"/>
</dbReference>
<dbReference type="Proteomes" id="UP000032679">
    <property type="component" value="Unassembled WGS sequence"/>
</dbReference>
<proteinExistence type="predicted"/>
<protein>
    <submittedName>
        <fullName evidence="3">Ferrous iron transport protein A, FeoA</fullName>
    </submittedName>
</protein>
<name>A0A0D6MK28_9PROT</name>
<evidence type="ECO:0000313" key="4">
    <source>
        <dbReference type="Proteomes" id="UP000032679"/>
    </source>
</evidence>
<evidence type="ECO:0000256" key="1">
    <source>
        <dbReference type="ARBA" id="ARBA00023004"/>
    </source>
</evidence>
<dbReference type="SUPFAM" id="SSF50037">
    <property type="entry name" value="C-terminal domain of transcriptional repressors"/>
    <property type="match status" value="1"/>
</dbReference>
<comment type="caution">
    <text evidence="3">The sequence shown here is derived from an EMBL/GenBank/DDBJ whole genome shotgun (WGS) entry which is preliminary data.</text>
</comment>
<reference evidence="3 4" key="1">
    <citation type="submission" date="2012-10" db="EMBL/GenBank/DDBJ databases">
        <title>Genome sequencing of Tanticharoenia sakaeratensis NBRC 103193.</title>
        <authorList>
            <person name="Azuma Y."/>
            <person name="Hadano H."/>
            <person name="Hirakawa H."/>
            <person name="Matsushita K."/>
        </authorList>
    </citation>
    <scope>NUCLEOTIDE SEQUENCE [LARGE SCALE GENOMIC DNA]</scope>
    <source>
        <strain evidence="3 4">NBRC 103193</strain>
    </source>
</reference>
<organism evidence="3 4">
    <name type="scientific">Tanticharoenia sakaeratensis NBRC 103193</name>
    <dbReference type="NCBI Taxonomy" id="1231623"/>
    <lineage>
        <taxon>Bacteria</taxon>
        <taxon>Pseudomonadati</taxon>
        <taxon>Pseudomonadota</taxon>
        <taxon>Alphaproteobacteria</taxon>
        <taxon>Acetobacterales</taxon>
        <taxon>Acetobacteraceae</taxon>
        <taxon>Tanticharoenia</taxon>
    </lineage>
</organism>
<dbReference type="Pfam" id="PF04023">
    <property type="entry name" value="FeoA"/>
    <property type="match status" value="1"/>
</dbReference>
<feature type="domain" description="Ferrous iron transporter FeoA-like" evidence="2">
    <location>
        <begin position="39"/>
        <end position="115"/>
    </location>
</feature>
<evidence type="ECO:0000259" key="2">
    <source>
        <dbReference type="SMART" id="SM00899"/>
    </source>
</evidence>
<gene>
    <name evidence="3" type="ORF">Tasa_012_002</name>
</gene>